<gene>
    <name evidence="1" type="ORF">ENO10_04000</name>
</gene>
<dbReference type="Proteomes" id="UP000885753">
    <property type="component" value="Unassembled WGS sequence"/>
</dbReference>
<dbReference type="SUPFAM" id="SSF51905">
    <property type="entry name" value="FAD/NAD(P)-binding domain"/>
    <property type="match status" value="1"/>
</dbReference>
<reference evidence="1" key="1">
    <citation type="journal article" date="2020" name="mSystems">
        <title>Genome- and Community-Level Interaction Insights into Carbon Utilization and Element Cycling Functions of Hydrothermarchaeota in Hydrothermal Sediment.</title>
        <authorList>
            <person name="Zhou Z."/>
            <person name="Liu Y."/>
            <person name="Xu W."/>
            <person name="Pan J."/>
            <person name="Luo Z.H."/>
            <person name="Li M."/>
        </authorList>
    </citation>
    <scope>NUCLEOTIDE SEQUENCE [LARGE SCALE GENOMIC DNA]</scope>
    <source>
        <strain evidence="1">SpSt-1235</strain>
    </source>
</reference>
<sequence length="68" mass="7412">MPIPDSDKIYDVLIVGGGPIGIACALEAKKNGLSYLILEKGTLVNSLYNYPSNMTFFSTSEKLELDEI</sequence>
<comment type="caution">
    <text evidence="1">The sequence shown here is derived from an EMBL/GenBank/DDBJ whole genome shotgun (WGS) entry which is preliminary data.</text>
</comment>
<organism evidence="1">
    <name type="scientific">Salinimicrobium catena</name>
    <dbReference type="NCBI Taxonomy" id="390640"/>
    <lineage>
        <taxon>Bacteria</taxon>
        <taxon>Pseudomonadati</taxon>
        <taxon>Bacteroidota</taxon>
        <taxon>Flavobacteriia</taxon>
        <taxon>Flavobacteriales</taxon>
        <taxon>Flavobacteriaceae</taxon>
        <taxon>Salinimicrobium</taxon>
    </lineage>
</organism>
<dbReference type="EMBL" id="DSEE01000295">
    <property type="protein sequence ID" value="HER40364.1"/>
    <property type="molecule type" value="Genomic_DNA"/>
</dbReference>
<name>A0A7C2M4I5_9FLAO</name>
<evidence type="ECO:0000313" key="1">
    <source>
        <dbReference type="EMBL" id="HER40364.1"/>
    </source>
</evidence>
<accession>A0A7C2M4I5</accession>
<dbReference type="Pfam" id="PF13738">
    <property type="entry name" value="Pyr_redox_3"/>
    <property type="match status" value="1"/>
</dbReference>
<feature type="non-terminal residue" evidence="1">
    <location>
        <position position="68"/>
    </location>
</feature>
<protein>
    <submittedName>
        <fullName evidence="1">FAD-dependent oxidoreductase</fullName>
    </submittedName>
</protein>
<proteinExistence type="predicted"/>
<dbReference type="InterPro" id="IPR036188">
    <property type="entry name" value="FAD/NAD-bd_sf"/>
</dbReference>
<dbReference type="Gene3D" id="3.50.50.60">
    <property type="entry name" value="FAD/NAD(P)-binding domain"/>
    <property type="match status" value="1"/>
</dbReference>
<dbReference type="AlphaFoldDB" id="A0A7C2M4I5"/>